<dbReference type="EMBL" id="JH000009">
    <property type="protein sequence ID" value="EGV94686.1"/>
    <property type="molecule type" value="Genomic_DNA"/>
</dbReference>
<protein>
    <submittedName>
        <fullName evidence="5">Arylsulfatase H</fullName>
    </submittedName>
</protein>
<dbReference type="STRING" id="10029.G3GSD5"/>
<dbReference type="InterPro" id="IPR050738">
    <property type="entry name" value="Sulfatase"/>
</dbReference>
<dbReference type="Gene3D" id="3.40.720.10">
    <property type="entry name" value="Alkaline Phosphatase, subunit A"/>
    <property type="match status" value="1"/>
</dbReference>
<keyword evidence="3" id="KW-0378">Hydrolase</keyword>
<dbReference type="InParanoid" id="G3GSD5"/>
<sequence length="121" mass="13018">MAGKVLAALDQERLTNQTLVYFTSDNGGSLEAQEDGARAGDWNGVYRGGSGSGSWEGGVRAPGIFRWPTVLEVGLVIEEPTSLVDLLPILNYVCRGNLPQDRVTDGRNLMRLLEGCAALRP</sequence>
<dbReference type="PANTHER" id="PTHR42693">
    <property type="entry name" value="ARYLSULFATASE FAMILY MEMBER"/>
    <property type="match status" value="1"/>
</dbReference>
<dbReference type="InterPro" id="IPR017850">
    <property type="entry name" value="Alkaline_phosphatase_core_sf"/>
</dbReference>
<name>G3GSD5_CRIGR</name>
<dbReference type="SUPFAM" id="SSF53649">
    <property type="entry name" value="Alkaline phosphatase-like"/>
    <property type="match status" value="1"/>
</dbReference>
<evidence type="ECO:0000313" key="6">
    <source>
        <dbReference type="Proteomes" id="UP000001075"/>
    </source>
</evidence>
<dbReference type="GO" id="GO:0004065">
    <property type="term" value="F:arylsulfatase activity"/>
    <property type="evidence" value="ECO:0007669"/>
    <property type="project" value="TreeGrafter"/>
</dbReference>
<dbReference type="AlphaFoldDB" id="G3GSD5"/>
<comment type="similarity">
    <text evidence="2">Belongs to the sulfatase family.</text>
</comment>
<feature type="domain" description="Sulfatase N-terminal" evidence="4">
    <location>
        <begin position="3"/>
        <end position="88"/>
    </location>
</feature>
<evidence type="ECO:0000256" key="3">
    <source>
        <dbReference type="ARBA" id="ARBA00022801"/>
    </source>
</evidence>
<comment type="cofactor">
    <cofactor evidence="1">
        <name>Ca(2+)</name>
        <dbReference type="ChEBI" id="CHEBI:29108"/>
    </cofactor>
</comment>
<gene>
    <name evidence="5" type="ORF">I79_000458</name>
</gene>
<dbReference type="Proteomes" id="UP000001075">
    <property type="component" value="Unassembled WGS sequence"/>
</dbReference>
<evidence type="ECO:0000256" key="2">
    <source>
        <dbReference type="ARBA" id="ARBA00008779"/>
    </source>
</evidence>
<evidence type="ECO:0000313" key="5">
    <source>
        <dbReference type="EMBL" id="EGV94686.1"/>
    </source>
</evidence>
<dbReference type="PANTHER" id="PTHR42693:SF16">
    <property type="entry name" value="ARYLSULFATASE H"/>
    <property type="match status" value="1"/>
</dbReference>
<accession>G3GSD5</accession>
<organism evidence="5 6">
    <name type="scientific">Cricetulus griseus</name>
    <name type="common">Chinese hamster</name>
    <name type="synonym">Cricetulus barabensis griseus</name>
    <dbReference type="NCBI Taxonomy" id="10029"/>
    <lineage>
        <taxon>Eukaryota</taxon>
        <taxon>Metazoa</taxon>
        <taxon>Chordata</taxon>
        <taxon>Craniata</taxon>
        <taxon>Vertebrata</taxon>
        <taxon>Euteleostomi</taxon>
        <taxon>Mammalia</taxon>
        <taxon>Eutheria</taxon>
        <taxon>Euarchontoglires</taxon>
        <taxon>Glires</taxon>
        <taxon>Rodentia</taxon>
        <taxon>Myomorpha</taxon>
        <taxon>Muroidea</taxon>
        <taxon>Cricetidae</taxon>
        <taxon>Cricetinae</taxon>
        <taxon>Cricetulus</taxon>
    </lineage>
</organism>
<dbReference type="InterPro" id="IPR000917">
    <property type="entry name" value="Sulfatase_N"/>
</dbReference>
<proteinExistence type="inferred from homology"/>
<evidence type="ECO:0000259" key="4">
    <source>
        <dbReference type="Pfam" id="PF00884"/>
    </source>
</evidence>
<dbReference type="Pfam" id="PF00884">
    <property type="entry name" value="Sulfatase"/>
    <property type="match status" value="1"/>
</dbReference>
<reference evidence="6" key="1">
    <citation type="journal article" date="2011" name="Nat. Biotechnol.">
        <title>The genomic sequence of the Chinese hamster ovary (CHO)-K1 cell line.</title>
        <authorList>
            <person name="Xu X."/>
            <person name="Nagarajan H."/>
            <person name="Lewis N.E."/>
            <person name="Pan S."/>
            <person name="Cai Z."/>
            <person name="Liu X."/>
            <person name="Chen W."/>
            <person name="Xie M."/>
            <person name="Wang W."/>
            <person name="Hammond S."/>
            <person name="Andersen M.R."/>
            <person name="Neff N."/>
            <person name="Passarelli B."/>
            <person name="Koh W."/>
            <person name="Fan H.C."/>
            <person name="Wang J."/>
            <person name="Gui Y."/>
            <person name="Lee K.H."/>
            <person name="Betenbaugh M.J."/>
            <person name="Quake S.R."/>
            <person name="Famili I."/>
            <person name="Palsson B.O."/>
            <person name="Wang J."/>
        </authorList>
    </citation>
    <scope>NUCLEOTIDE SEQUENCE [LARGE SCALE GENOMIC DNA]</scope>
    <source>
        <strain evidence="6">CHO K1 cell line</strain>
    </source>
</reference>
<evidence type="ECO:0000256" key="1">
    <source>
        <dbReference type="ARBA" id="ARBA00001913"/>
    </source>
</evidence>